<keyword evidence="1" id="KW-0732">Signal</keyword>
<keyword evidence="3" id="KW-1185">Reference proteome</keyword>
<proteinExistence type="predicted"/>
<name>A0A5N6SC22_ASPPS</name>
<feature type="signal peptide" evidence="1">
    <location>
        <begin position="1"/>
        <end position="21"/>
    </location>
</feature>
<dbReference type="EMBL" id="ML743657">
    <property type="protein sequence ID" value="KAE8131507.1"/>
    <property type="molecule type" value="Genomic_DNA"/>
</dbReference>
<evidence type="ECO:0000313" key="2">
    <source>
        <dbReference type="EMBL" id="KAE8131507.1"/>
    </source>
</evidence>
<dbReference type="GeneID" id="43642312"/>
<reference evidence="2 3" key="1">
    <citation type="submission" date="2019-04" db="EMBL/GenBank/DDBJ databases">
        <title>Friends and foes A comparative genomics study of 23 Aspergillus species from section Flavi.</title>
        <authorList>
            <consortium name="DOE Joint Genome Institute"/>
            <person name="Kjaerbolling I."/>
            <person name="Vesth T."/>
            <person name="Frisvad J.C."/>
            <person name="Nybo J.L."/>
            <person name="Theobald S."/>
            <person name="Kildgaard S."/>
            <person name="Isbrandt T."/>
            <person name="Kuo A."/>
            <person name="Sato A."/>
            <person name="Lyhne E.K."/>
            <person name="Kogle M.E."/>
            <person name="Wiebenga A."/>
            <person name="Kun R.S."/>
            <person name="Lubbers R.J."/>
            <person name="Makela M.R."/>
            <person name="Barry K."/>
            <person name="Chovatia M."/>
            <person name="Clum A."/>
            <person name="Daum C."/>
            <person name="Haridas S."/>
            <person name="He G."/>
            <person name="LaButti K."/>
            <person name="Lipzen A."/>
            <person name="Mondo S."/>
            <person name="Riley R."/>
            <person name="Salamov A."/>
            <person name="Simmons B.A."/>
            <person name="Magnuson J.K."/>
            <person name="Henrissat B."/>
            <person name="Mortensen U.H."/>
            <person name="Larsen T.O."/>
            <person name="Devries R.P."/>
            <person name="Grigoriev I.V."/>
            <person name="Machida M."/>
            <person name="Baker S.E."/>
            <person name="Andersen M.R."/>
        </authorList>
    </citation>
    <scope>NUCLEOTIDE SEQUENCE [LARGE SCALE GENOMIC DNA]</scope>
    <source>
        <strain evidence="2 3">CBS 117625</strain>
    </source>
</reference>
<feature type="chain" id="PRO_5024859758" evidence="1">
    <location>
        <begin position="22"/>
        <end position="190"/>
    </location>
</feature>
<accession>A0A5N6SC22</accession>
<gene>
    <name evidence="2" type="ORF">BDV38DRAFT_275873</name>
</gene>
<sequence>MKFSISSALLITATIFSVGNAAPPNLPAPCLEIPQALSQQPTRMMQYFNAQVCENARCVSTINEYNQYLHNNIVPQLIQDVNNNLGVSANEQALLNQFRTQLVAVVQQSCAAEGNRPLCNNPEGLLNYNTCVTRATQPILEQQANQLSNTAQLTNEKCQKIKQLISDETMWSKNLPGYIDQFAAMCKKGN</sequence>
<protein>
    <submittedName>
        <fullName evidence="2">Uncharacterized protein</fullName>
    </submittedName>
</protein>
<dbReference type="Proteomes" id="UP000325672">
    <property type="component" value="Unassembled WGS sequence"/>
</dbReference>
<organism evidence="2 3">
    <name type="scientific">Aspergillus pseudotamarii</name>
    <dbReference type="NCBI Taxonomy" id="132259"/>
    <lineage>
        <taxon>Eukaryota</taxon>
        <taxon>Fungi</taxon>
        <taxon>Dikarya</taxon>
        <taxon>Ascomycota</taxon>
        <taxon>Pezizomycotina</taxon>
        <taxon>Eurotiomycetes</taxon>
        <taxon>Eurotiomycetidae</taxon>
        <taxon>Eurotiales</taxon>
        <taxon>Aspergillaceae</taxon>
        <taxon>Aspergillus</taxon>
        <taxon>Aspergillus subgen. Circumdati</taxon>
    </lineage>
</organism>
<evidence type="ECO:0000256" key="1">
    <source>
        <dbReference type="SAM" id="SignalP"/>
    </source>
</evidence>
<dbReference type="RefSeq" id="XP_031907570.1">
    <property type="nucleotide sequence ID" value="XM_032058102.1"/>
</dbReference>
<evidence type="ECO:0000313" key="3">
    <source>
        <dbReference type="Proteomes" id="UP000325672"/>
    </source>
</evidence>
<dbReference type="OrthoDB" id="4301468at2759"/>
<dbReference type="AlphaFoldDB" id="A0A5N6SC22"/>